<evidence type="ECO:0000256" key="13">
    <source>
        <dbReference type="ARBA" id="ARBA00023180"/>
    </source>
</evidence>
<evidence type="ECO:0000256" key="15">
    <source>
        <dbReference type="RuleBase" id="RU363063"/>
    </source>
</evidence>
<dbReference type="GO" id="GO:0006493">
    <property type="term" value="P:protein O-linked glycosylation"/>
    <property type="evidence" value="ECO:0007669"/>
    <property type="project" value="TreeGrafter"/>
</dbReference>
<comment type="pathway">
    <text evidence="3">Protein modification; protein glycosylation.</text>
</comment>
<organism evidence="16">
    <name type="scientific">Medioppia subpectinata</name>
    <dbReference type="NCBI Taxonomy" id="1979941"/>
    <lineage>
        <taxon>Eukaryota</taxon>
        <taxon>Metazoa</taxon>
        <taxon>Ecdysozoa</taxon>
        <taxon>Arthropoda</taxon>
        <taxon>Chelicerata</taxon>
        <taxon>Arachnida</taxon>
        <taxon>Acari</taxon>
        <taxon>Acariformes</taxon>
        <taxon>Sarcoptiformes</taxon>
        <taxon>Oribatida</taxon>
        <taxon>Brachypylina</taxon>
        <taxon>Oppioidea</taxon>
        <taxon>Oppiidae</taxon>
        <taxon>Medioppia</taxon>
    </lineage>
</organism>
<accession>A0A7R9PZ14</accession>
<keyword evidence="9" id="KW-0735">Signal-anchor</keyword>
<keyword evidence="13" id="KW-0325">Glycoprotein</keyword>
<evidence type="ECO:0000256" key="11">
    <source>
        <dbReference type="ARBA" id="ARBA00023034"/>
    </source>
</evidence>
<evidence type="ECO:0000256" key="3">
    <source>
        <dbReference type="ARBA" id="ARBA00004922"/>
    </source>
</evidence>
<name>A0A7R9PZ14_9ACAR</name>
<evidence type="ECO:0000256" key="14">
    <source>
        <dbReference type="ARBA" id="ARBA00047667"/>
    </source>
</evidence>
<proteinExistence type="inferred from homology"/>
<dbReference type="PANTHER" id="PTHR11214:SF219">
    <property type="entry name" value="UDP-GALNAC:BETA-1,3-N-ACETYLGALACTOSAMINYLTRANSFERASE 2"/>
    <property type="match status" value="1"/>
</dbReference>
<evidence type="ECO:0000256" key="4">
    <source>
        <dbReference type="ARBA" id="ARBA00008661"/>
    </source>
</evidence>
<dbReference type="GO" id="GO:0005783">
    <property type="term" value="C:endoplasmic reticulum"/>
    <property type="evidence" value="ECO:0007669"/>
    <property type="project" value="UniProtKB-SubCell"/>
</dbReference>
<evidence type="ECO:0000256" key="9">
    <source>
        <dbReference type="ARBA" id="ARBA00022968"/>
    </source>
</evidence>
<dbReference type="EMBL" id="CAJPIZ010002968">
    <property type="protein sequence ID" value="CAG2105747.1"/>
    <property type="molecule type" value="Genomic_DNA"/>
</dbReference>
<evidence type="ECO:0000313" key="17">
    <source>
        <dbReference type="Proteomes" id="UP000759131"/>
    </source>
</evidence>
<keyword evidence="8" id="KW-0256">Endoplasmic reticulum</keyword>
<dbReference type="AlphaFoldDB" id="A0A7R9PZ14"/>
<evidence type="ECO:0000256" key="10">
    <source>
        <dbReference type="ARBA" id="ARBA00022989"/>
    </source>
</evidence>
<dbReference type="OrthoDB" id="1158011at2759"/>
<sequence length="430" mass="49506">MCCSKGRYFIAKNQTSEPFRPLSPSLSLVMSAKLKPVFIVVNDSNIPRKCVTAMHFVSINYWSLKPKANNCSLNIFVAILSHRNHYHKRQALRHSWLQTVHQINDNHSLITDNEELCDIRVNARFVVGTKDCPIAERFRTSPYSCRWNQLTFNPNDSRLYLQEVINGSADSAVDTRQPYRGFSFVIRHSVVVTQLGIHRNFLSDNQNITIVLLNAQNKAYYGFTDFESIAYTSELFIGPTIAYEITDPKSIDLLLTSQQEIQNEWNNELLRIEKSIAQEMIDNKDILLIDSIDVYRNLAEKVIQSMKFFRRVWPLDYWGKWAENNYQSPLYPTFACGSGYGEDVSLGIWLSVIKANYKDDKRWVCNNTDLKDREKGLKDVGKRCVVTADPIYRRLEIQEALLLNGCGDLCAEAASDGRLVCYEYATRLFD</sequence>
<dbReference type="GO" id="GO:0000139">
    <property type="term" value="C:Golgi membrane"/>
    <property type="evidence" value="ECO:0007669"/>
    <property type="project" value="UniProtKB-SubCell"/>
</dbReference>
<dbReference type="EC" id="2.4.1.-" evidence="15"/>
<comment type="catalytic activity">
    <reaction evidence="14">
        <text>3-O-(N-acetyl-beta-D-glucosaminyl-(1-&gt;4)-alpha-D-mannosyl)-L-threonyl-[protein] + UDP-N-acetyl-alpha-D-galactosamine = 3-O-[beta-D-GalNAc-(1-&gt;3)-beta-D-GlcNAc-(1-&gt;4)-alpha-D-Man]-L-Thr-[protein] + UDP + H(+)</text>
        <dbReference type="Rhea" id="RHEA:37667"/>
        <dbReference type="Rhea" id="RHEA-COMP:13308"/>
        <dbReference type="Rhea" id="RHEA-COMP:13618"/>
        <dbReference type="ChEBI" id="CHEBI:15378"/>
        <dbReference type="ChEBI" id="CHEBI:58223"/>
        <dbReference type="ChEBI" id="CHEBI:67138"/>
        <dbReference type="ChEBI" id="CHEBI:136709"/>
        <dbReference type="ChEBI" id="CHEBI:137540"/>
        <dbReference type="EC" id="2.4.1.313"/>
    </reaction>
</comment>
<keyword evidence="11 15" id="KW-0333">Golgi apparatus</keyword>
<dbReference type="PANTHER" id="PTHR11214">
    <property type="entry name" value="BETA-1,3-N-ACETYLGLUCOSAMINYLTRANSFERASE"/>
    <property type="match status" value="1"/>
</dbReference>
<keyword evidence="7" id="KW-0812">Transmembrane</keyword>
<dbReference type="EMBL" id="OC857543">
    <property type="protein sequence ID" value="CAD7625317.1"/>
    <property type="molecule type" value="Genomic_DNA"/>
</dbReference>
<dbReference type="Proteomes" id="UP000759131">
    <property type="component" value="Unassembled WGS sequence"/>
</dbReference>
<keyword evidence="10" id="KW-1133">Transmembrane helix</keyword>
<evidence type="ECO:0000256" key="5">
    <source>
        <dbReference type="ARBA" id="ARBA00022676"/>
    </source>
</evidence>
<keyword evidence="17" id="KW-1185">Reference proteome</keyword>
<comment type="subcellular location">
    <subcellularLocation>
        <location evidence="1">Endoplasmic reticulum</location>
    </subcellularLocation>
    <subcellularLocation>
        <location evidence="2 15">Golgi apparatus membrane</location>
        <topology evidence="2 15">Single-pass type II membrane protein</topology>
    </subcellularLocation>
</comment>
<keyword evidence="12" id="KW-0472">Membrane</keyword>
<keyword evidence="6" id="KW-0808">Transferase</keyword>
<evidence type="ECO:0000256" key="2">
    <source>
        <dbReference type="ARBA" id="ARBA00004323"/>
    </source>
</evidence>
<evidence type="ECO:0000256" key="7">
    <source>
        <dbReference type="ARBA" id="ARBA00022692"/>
    </source>
</evidence>
<evidence type="ECO:0000256" key="8">
    <source>
        <dbReference type="ARBA" id="ARBA00022824"/>
    </source>
</evidence>
<protein>
    <recommendedName>
        <fullName evidence="15">Hexosyltransferase</fullName>
        <ecNumber evidence="15">2.4.1.-</ecNumber>
    </recommendedName>
</protein>
<evidence type="ECO:0000313" key="16">
    <source>
        <dbReference type="EMBL" id="CAD7625317.1"/>
    </source>
</evidence>
<evidence type="ECO:0000256" key="1">
    <source>
        <dbReference type="ARBA" id="ARBA00004240"/>
    </source>
</evidence>
<comment type="similarity">
    <text evidence="4 15">Belongs to the glycosyltransferase 31 family.</text>
</comment>
<evidence type="ECO:0000256" key="12">
    <source>
        <dbReference type="ARBA" id="ARBA00023136"/>
    </source>
</evidence>
<keyword evidence="5 15" id="KW-0328">Glycosyltransferase</keyword>
<dbReference type="GO" id="GO:0008194">
    <property type="term" value="F:UDP-glycosyltransferase activity"/>
    <property type="evidence" value="ECO:0007669"/>
    <property type="project" value="TreeGrafter"/>
</dbReference>
<gene>
    <name evidence="16" type="ORF">OSB1V03_LOCUS5752</name>
</gene>
<dbReference type="GO" id="GO:0016758">
    <property type="term" value="F:hexosyltransferase activity"/>
    <property type="evidence" value="ECO:0007669"/>
    <property type="project" value="InterPro"/>
</dbReference>
<reference evidence="16" key="1">
    <citation type="submission" date="2020-11" db="EMBL/GenBank/DDBJ databases">
        <authorList>
            <person name="Tran Van P."/>
        </authorList>
    </citation>
    <scope>NUCLEOTIDE SEQUENCE</scope>
</reference>
<dbReference type="InterPro" id="IPR002659">
    <property type="entry name" value="Glyco_trans_31"/>
</dbReference>
<evidence type="ECO:0000256" key="6">
    <source>
        <dbReference type="ARBA" id="ARBA00022679"/>
    </source>
</evidence>